<protein>
    <recommendedName>
        <fullName evidence="3">SCP domain-containing protein</fullName>
    </recommendedName>
</protein>
<keyword evidence="2" id="KW-1133">Transmembrane helix</keyword>
<dbReference type="AlphaFoldDB" id="A0A1F5NRH4"/>
<dbReference type="PANTHER" id="PTHR31157">
    <property type="entry name" value="SCP DOMAIN-CONTAINING PROTEIN"/>
    <property type="match status" value="1"/>
</dbReference>
<keyword evidence="2" id="KW-0472">Membrane</keyword>
<feature type="transmembrane region" description="Helical" evidence="2">
    <location>
        <begin position="264"/>
        <end position="286"/>
    </location>
</feature>
<reference evidence="4 5" key="1">
    <citation type="journal article" date="2016" name="Nat. Commun.">
        <title>Thousands of microbial genomes shed light on interconnected biogeochemical processes in an aquifer system.</title>
        <authorList>
            <person name="Anantharaman K."/>
            <person name="Brown C.T."/>
            <person name="Hug L.A."/>
            <person name="Sharon I."/>
            <person name="Castelle C.J."/>
            <person name="Probst A.J."/>
            <person name="Thomas B.C."/>
            <person name="Singh A."/>
            <person name="Wilkins M.J."/>
            <person name="Karaoz U."/>
            <person name="Brodie E.L."/>
            <person name="Williams K.H."/>
            <person name="Hubbard S.S."/>
            <person name="Banfield J.F."/>
        </authorList>
    </citation>
    <scope>NUCLEOTIDE SEQUENCE [LARGE SCALE GENOMIC DNA]</scope>
</reference>
<feature type="domain" description="SCP" evidence="3">
    <location>
        <begin position="39"/>
        <end position="146"/>
    </location>
</feature>
<name>A0A1F5NRH4_9BACT</name>
<dbReference type="CDD" id="cd05379">
    <property type="entry name" value="CAP_bacterial"/>
    <property type="match status" value="1"/>
</dbReference>
<organism evidence="4 5">
    <name type="scientific">Candidatus Doudnabacteria bacterium RIFCSPHIGHO2_01_FULL_43_23</name>
    <dbReference type="NCBI Taxonomy" id="1817822"/>
    <lineage>
        <taxon>Bacteria</taxon>
        <taxon>Candidatus Doudnaibacteriota</taxon>
    </lineage>
</organism>
<gene>
    <name evidence="4" type="ORF">A2826_03090</name>
</gene>
<dbReference type="Pfam" id="PF00188">
    <property type="entry name" value="CAP"/>
    <property type="match status" value="1"/>
</dbReference>
<evidence type="ECO:0000256" key="2">
    <source>
        <dbReference type="SAM" id="Phobius"/>
    </source>
</evidence>
<comment type="caution">
    <text evidence="4">The sequence shown here is derived from an EMBL/GenBank/DDBJ whole genome shotgun (WGS) entry which is preliminary data.</text>
</comment>
<proteinExistence type="predicted"/>
<dbReference type="PANTHER" id="PTHR31157:SF1">
    <property type="entry name" value="SCP DOMAIN-CONTAINING PROTEIN"/>
    <property type="match status" value="1"/>
</dbReference>
<keyword evidence="2" id="KW-0812">Transmembrane</keyword>
<evidence type="ECO:0000313" key="4">
    <source>
        <dbReference type="EMBL" id="OGE80223.1"/>
    </source>
</evidence>
<dbReference type="Gene3D" id="3.40.33.10">
    <property type="entry name" value="CAP"/>
    <property type="match status" value="1"/>
</dbReference>
<dbReference type="STRING" id="1817822.A2826_03090"/>
<evidence type="ECO:0000256" key="1">
    <source>
        <dbReference type="SAM" id="MobiDB-lite"/>
    </source>
</evidence>
<dbReference type="EMBL" id="MFEI01000037">
    <property type="protein sequence ID" value="OGE80223.1"/>
    <property type="molecule type" value="Genomic_DNA"/>
</dbReference>
<feature type="region of interest" description="Disordered" evidence="1">
    <location>
        <begin position="173"/>
        <end position="215"/>
    </location>
</feature>
<evidence type="ECO:0000313" key="5">
    <source>
        <dbReference type="Proteomes" id="UP000177912"/>
    </source>
</evidence>
<accession>A0A1F5NRH4</accession>
<dbReference type="InterPro" id="IPR014044">
    <property type="entry name" value="CAP_dom"/>
</dbReference>
<dbReference type="Proteomes" id="UP000177912">
    <property type="component" value="Unassembled WGS sequence"/>
</dbReference>
<sequence length="317" mass="34604">MKYLKIFLIAALVLTGFTRIFLGAFTVTASSIESASLMEKVNQERQNRNIPPLFSSSKLNTAATTKTNDMFERDYFDHINPDGSYVWPLINATGYGPYKLLGENLAIDFSSESGIVSAWLNSPSHRDNMLNTEFVDQGMSAQFGDYETRYTSIVTNLFGTLIAVIPHIAPAPAPQPSPAPAPDPIPAPTSPPTPAPASEPSPTPTPEPQIVESPVSKSVRANADPAIQLESVPPAFDSIAQAPQTFSVTVPSEIKKQDADFLTVIRAIFIILSILLVATIFIDILTHKQGAGLWKNDYHLPMLLLLMFVSVMTFSFY</sequence>
<feature type="compositionally biased region" description="Pro residues" evidence="1">
    <location>
        <begin position="173"/>
        <end position="207"/>
    </location>
</feature>
<dbReference type="InterPro" id="IPR035940">
    <property type="entry name" value="CAP_sf"/>
</dbReference>
<feature type="transmembrane region" description="Helical" evidence="2">
    <location>
        <begin position="298"/>
        <end position="316"/>
    </location>
</feature>
<dbReference type="SUPFAM" id="SSF55797">
    <property type="entry name" value="PR-1-like"/>
    <property type="match status" value="1"/>
</dbReference>
<evidence type="ECO:0000259" key="3">
    <source>
        <dbReference type="Pfam" id="PF00188"/>
    </source>
</evidence>